<comment type="caution">
    <text evidence="1">The sequence shown here is derived from an EMBL/GenBank/DDBJ whole genome shotgun (WGS) entry which is preliminary data.</text>
</comment>
<name>A0A834WHR5_9FABA</name>
<gene>
    <name evidence="1" type="ORF">G2W53_025286</name>
</gene>
<organism evidence="1 2">
    <name type="scientific">Senna tora</name>
    <dbReference type="NCBI Taxonomy" id="362788"/>
    <lineage>
        <taxon>Eukaryota</taxon>
        <taxon>Viridiplantae</taxon>
        <taxon>Streptophyta</taxon>
        <taxon>Embryophyta</taxon>
        <taxon>Tracheophyta</taxon>
        <taxon>Spermatophyta</taxon>
        <taxon>Magnoliopsida</taxon>
        <taxon>eudicotyledons</taxon>
        <taxon>Gunneridae</taxon>
        <taxon>Pentapetalae</taxon>
        <taxon>rosids</taxon>
        <taxon>fabids</taxon>
        <taxon>Fabales</taxon>
        <taxon>Fabaceae</taxon>
        <taxon>Caesalpinioideae</taxon>
        <taxon>Cassia clade</taxon>
        <taxon>Senna</taxon>
    </lineage>
</organism>
<dbReference type="AlphaFoldDB" id="A0A834WHR5"/>
<dbReference type="EMBL" id="JAAIUW010000008">
    <property type="protein sequence ID" value="KAF7819831.1"/>
    <property type="molecule type" value="Genomic_DNA"/>
</dbReference>
<protein>
    <submittedName>
        <fullName evidence="1">Uncharacterized protein</fullName>
    </submittedName>
</protein>
<dbReference type="Proteomes" id="UP000634136">
    <property type="component" value="Unassembled WGS sequence"/>
</dbReference>
<evidence type="ECO:0000313" key="2">
    <source>
        <dbReference type="Proteomes" id="UP000634136"/>
    </source>
</evidence>
<sequence>MSSASWSKSHMREPMDRAAIETVFDGPTAYPRAGVTLARGGQTNYGMND</sequence>
<proteinExistence type="predicted"/>
<evidence type="ECO:0000313" key="1">
    <source>
        <dbReference type="EMBL" id="KAF7819831.1"/>
    </source>
</evidence>
<keyword evidence="2" id="KW-1185">Reference proteome</keyword>
<accession>A0A834WHR5</accession>
<reference evidence="1" key="1">
    <citation type="submission" date="2020-09" db="EMBL/GenBank/DDBJ databases">
        <title>Genome-Enabled Discovery of Anthraquinone Biosynthesis in Senna tora.</title>
        <authorList>
            <person name="Kang S.-H."/>
            <person name="Pandey R.P."/>
            <person name="Lee C.-M."/>
            <person name="Sim J.-S."/>
            <person name="Jeong J.-T."/>
            <person name="Choi B.-S."/>
            <person name="Jung M."/>
            <person name="Ginzburg D."/>
            <person name="Zhao K."/>
            <person name="Won S.Y."/>
            <person name="Oh T.-J."/>
            <person name="Yu Y."/>
            <person name="Kim N.-H."/>
            <person name="Lee O.R."/>
            <person name="Lee T.-H."/>
            <person name="Bashyal P."/>
            <person name="Kim T.-S."/>
            <person name="Lee W.-H."/>
            <person name="Kawkins C."/>
            <person name="Kim C.-K."/>
            <person name="Kim J.S."/>
            <person name="Ahn B.O."/>
            <person name="Rhee S.Y."/>
            <person name="Sohng J.K."/>
        </authorList>
    </citation>
    <scope>NUCLEOTIDE SEQUENCE</scope>
    <source>
        <tissue evidence="1">Leaf</tissue>
    </source>
</reference>